<keyword evidence="5 8" id="KW-0862">Zinc</keyword>
<dbReference type="Pfam" id="PF01457">
    <property type="entry name" value="Peptidase_M8"/>
    <property type="match status" value="1"/>
</dbReference>
<name>A0ABN9KWZ9_9NEOB</name>
<evidence type="ECO:0000313" key="9">
    <source>
        <dbReference type="EMBL" id="CAJ0924272.1"/>
    </source>
</evidence>
<dbReference type="PANTHER" id="PTHR10942">
    <property type="entry name" value="LEISHMANOLYSIN-LIKE PEPTIDASE"/>
    <property type="match status" value="1"/>
</dbReference>
<dbReference type="Proteomes" id="UP001176940">
    <property type="component" value="Unassembled WGS sequence"/>
</dbReference>
<dbReference type="PANTHER" id="PTHR10942:SF0">
    <property type="entry name" value="LEISHMANOLYSIN-LIKE PEPTIDASE"/>
    <property type="match status" value="1"/>
</dbReference>
<evidence type="ECO:0000256" key="1">
    <source>
        <dbReference type="ARBA" id="ARBA00005860"/>
    </source>
</evidence>
<dbReference type="Gene3D" id="2.10.55.10">
    <property type="entry name" value="Leishmanolysin domain 3"/>
    <property type="match status" value="1"/>
</dbReference>
<dbReference type="Gene3D" id="3.10.170.20">
    <property type="match status" value="1"/>
</dbReference>
<gene>
    <name evidence="9" type="ORF">RIMI_LOCUS2233019</name>
</gene>
<keyword evidence="3 8" id="KW-0479">Metal-binding</keyword>
<evidence type="ECO:0000256" key="4">
    <source>
        <dbReference type="ARBA" id="ARBA00022801"/>
    </source>
</evidence>
<evidence type="ECO:0000256" key="5">
    <source>
        <dbReference type="ARBA" id="ARBA00022833"/>
    </source>
</evidence>
<dbReference type="InterPro" id="IPR001577">
    <property type="entry name" value="Peptidase_M8"/>
</dbReference>
<reference evidence="9" key="1">
    <citation type="submission" date="2023-07" db="EMBL/GenBank/DDBJ databases">
        <authorList>
            <person name="Stuckert A."/>
        </authorList>
    </citation>
    <scope>NUCLEOTIDE SEQUENCE</scope>
</reference>
<keyword evidence="4 8" id="KW-0378">Hydrolase</keyword>
<evidence type="ECO:0000256" key="6">
    <source>
        <dbReference type="ARBA" id="ARBA00023049"/>
    </source>
</evidence>
<evidence type="ECO:0000256" key="2">
    <source>
        <dbReference type="ARBA" id="ARBA00022670"/>
    </source>
</evidence>
<evidence type="ECO:0000313" key="10">
    <source>
        <dbReference type="Proteomes" id="UP001176940"/>
    </source>
</evidence>
<sequence>MLEDTGAMLEDTGAMLEDTGAMLEDTGEMLETLGQIAGGQKRVLAGRNDGGLCWMKDEGLHLETSLSCFDTAPMLSQPYAYQSFIGEVDASEAPANTVGVCDQLPCHCERQQRPIAGYANLCPSMISTQPQEFAGMLSTVKHVGRSSNALGFSAGLFALYYDDNGEPLTPRNANGLPVFNESLGVYQWGEKVVRTVTRTWEVRGARTVQHNVQLLVTPRVTVSVRYRYEPWRRPHMEVEEVRRHFECPILEGMELENQGGIGTELNHWEKRLLEENVSPFCDTLRSNPLKLSCRQDQRAVAICNLQRFPSSLPPEYQVSAGHGVHRSGVK</sequence>
<keyword evidence="2 8" id="KW-0645">Protease</keyword>
<keyword evidence="6 8" id="KW-0482">Metalloprotease</keyword>
<keyword evidence="10" id="KW-1185">Reference proteome</keyword>
<comment type="cofactor">
    <cofactor evidence="8">
        <name>Zn(2+)</name>
        <dbReference type="ChEBI" id="CHEBI:29105"/>
    </cofactor>
    <text evidence="8">Binds 1 zinc ion per subunit.</text>
</comment>
<organism evidence="9 10">
    <name type="scientific">Ranitomeya imitator</name>
    <name type="common">mimic poison frog</name>
    <dbReference type="NCBI Taxonomy" id="111125"/>
    <lineage>
        <taxon>Eukaryota</taxon>
        <taxon>Metazoa</taxon>
        <taxon>Chordata</taxon>
        <taxon>Craniata</taxon>
        <taxon>Vertebrata</taxon>
        <taxon>Euteleostomi</taxon>
        <taxon>Amphibia</taxon>
        <taxon>Batrachia</taxon>
        <taxon>Anura</taxon>
        <taxon>Neobatrachia</taxon>
        <taxon>Hyloidea</taxon>
        <taxon>Dendrobatidae</taxon>
        <taxon>Dendrobatinae</taxon>
        <taxon>Ranitomeya</taxon>
    </lineage>
</organism>
<comment type="similarity">
    <text evidence="1 8">Belongs to the peptidase M8 family.</text>
</comment>
<protein>
    <recommendedName>
        <fullName evidence="7 8">Leishmanolysin-like peptidase</fullName>
        <ecNumber evidence="8">3.4.24.-</ecNumber>
    </recommendedName>
</protein>
<proteinExistence type="inferred from homology"/>
<accession>A0ABN9KWZ9</accession>
<evidence type="ECO:0000256" key="8">
    <source>
        <dbReference type="RuleBase" id="RU366077"/>
    </source>
</evidence>
<dbReference type="EMBL" id="CAUEEQ010003072">
    <property type="protein sequence ID" value="CAJ0924272.1"/>
    <property type="molecule type" value="Genomic_DNA"/>
</dbReference>
<dbReference type="SUPFAM" id="SSF55486">
    <property type="entry name" value="Metalloproteases ('zincins'), catalytic domain"/>
    <property type="match status" value="1"/>
</dbReference>
<comment type="caution">
    <text evidence="9">The sequence shown here is derived from an EMBL/GenBank/DDBJ whole genome shotgun (WGS) entry which is preliminary data.</text>
</comment>
<evidence type="ECO:0000256" key="3">
    <source>
        <dbReference type="ARBA" id="ARBA00022723"/>
    </source>
</evidence>
<dbReference type="EC" id="3.4.24.-" evidence="8"/>
<dbReference type="Gene3D" id="3.90.132.10">
    <property type="entry name" value="Leishmanolysin , domain 2"/>
    <property type="match status" value="1"/>
</dbReference>
<evidence type="ECO:0000256" key="7">
    <source>
        <dbReference type="ARBA" id="ARBA00039717"/>
    </source>
</evidence>